<sequence length="182" mass="20422">MVHKNPSRYSTPQSPERLQIYSYKMIAESLMNLVVVFHFGHLVGVFSRVASLVHWSEHIGAKGSAGVGEEKRREKRGIWQFRPESFIETNDGAAVREEEMERRGSMRQFSPGVVEEGGKGNTRGEEKGGPALDRQERGDGSPERKIGPCAADLDRWDLIKTFGSGYGYDDGSWTWDAQIGFK</sequence>
<reference evidence="2 3" key="1">
    <citation type="journal article" date="2021" name="BMC Genomics">
        <title>Datura genome reveals duplications of psychoactive alkaloid biosynthetic genes and high mutation rate following tissue culture.</title>
        <authorList>
            <person name="Rajewski A."/>
            <person name="Carter-House D."/>
            <person name="Stajich J."/>
            <person name="Litt A."/>
        </authorList>
    </citation>
    <scope>NUCLEOTIDE SEQUENCE [LARGE SCALE GENOMIC DNA]</scope>
    <source>
        <strain evidence="2">AR-01</strain>
    </source>
</reference>
<protein>
    <submittedName>
        <fullName evidence="2">Uncharacterized protein</fullName>
    </submittedName>
</protein>
<keyword evidence="3" id="KW-1185">Reference proteome</keyword>
<proteinExistence type="predicted"/>
<dbReference type="Proteomes" id="UP000823775">
    <property type="component" value="Unassembled WGS sequence"/>
</dbReference>
<feature type="compositionally biased region" description="Basic and acidic residues" evidence="1">
    <location>
        <begin position="94"/>
        <end position="104"/>
    </location>
</feature>
<gene>
    <name evidence="2" type="ORF">HAX54_043201</name>
</gene>
<feature type="region of interest" description="Disordered" evidence="1">
    <location>
        <begin position="90"/>
        <end position="148"/>
    </location>
</feature>
<comment type="caution">
    <text evidence="2">The sequence shown here is derived from an EMBL/GenBank/DDBJ whole genome shotgun (WGS) entry which is preliminary data.</text>
</comment>
<organism evidence="2 3">
    <name type="scientific">Datura stramonium</name>
    <name type="common">Jimsonweed</name>
    <name type="synonym">Common thornapple</name>
    <dbReference type="NCBI Taxonomy" id="4076"/>
    <lineage>
        <taxon>Eukaryota</taxon>
        <taxon>Viridiplantae</taxon>
        <taxon>Streptophyta</taxon>
        <taxon>Embryophyta</taxon>
        <taxon>Tracheophyta</taxon>
        <taxon>Spermatophyta</taxon>
        <taxon>Magnoliopsida</taxon>
        <taxon>eudicotyledons</taxon>
        <taxon>Gunneridae</taxon>
        <taxon>Pentapetalae</taxon>
        <taxon>asterids</taxon>
        <taxon>lamiids</taxon>
        <taxon>Solanales</taxon>
        <taxon>Solanaceae</taxon>
        <taxon>Solanoideae</taxon>
        <taxon>Datureae</taxon>
        <taxon>Datura</taxon>
    </lineage>
</organism>
<feature type="compositionally biased region" description="Basic and acidic residues" evidence="1">
    <location>
        <begin position="116"/>
        <end position="148"/>
    </location>
</feature>
<evidence type="ECO:0000313" key="2">
    <source>
        <dbReference type="EMBL" id="MCE2055697.1"/>
    </source>
</evidence>
<dbReference type="EMBL" id="JACEIK010006448">
    <property type="protein sequence ID" value="MCE2055697.1"/>
    <property type="molecule type" value="Genomic_DNA"/>
</dbReference>
<evidence type="ECO:0000256" key="1">
    <source>
        <dbReference type="SAM" id="MobiDB-lite"/>
    </source>
</evidence>
<evidence type="ECO:0000313" key="3">
    <source>
        <dbReference type="Proteomes" id="UP000823775"/>
    </source>
</evidence>
<accession>A0ABS8W488</accession>
<name>A0ABS8W488_DATST</name>